<keyword evidence="1" id="KW-0472">Membrane</keyword>
<keyword evidence="1" id="KW-1133">Transmembrane helix</keyword>
<dbReference type="RefSeq" id="WP_137259809.1">
    <property type="nucleotide sequence ID" value="NZ_SZQL01000001.1"/>
</dbReference>
<protein>
    <recommendedName>
        <fullName evidence="4">DUF1360 domain-containing protein</fullName>
    </recommendedName>
</protein>
<accession>A0A4U3LA93</accession>
<keyword evidence="1" id="KW-0812">Transmembrane</keyword>
<dbReference type="OrthoDB" id="1375524at2"/>
<evidence type="ECO:0008006" key="4">
    <source>
        <dbReference type="Google" id="ProtNLM"/>
    </source>
</evidence>
<keyword evidence="3" id="KW-1185">Reference proteome</keyword>
<sequence length="135" mass="16012">MSTSLPQQIIHLFLLAIPIACIAWTVTHEEVFREPREYCVKRSKEGKTLLKRKFFYLFTCEYCFSHYVTIFILIITGYQLLFEDWRGYIISGFSLVWIANIYMSLFGLIRTDLKKDKIDVNLKQEELNKKNGNKD</sequence>
<evidence type="ECO:0000313" key="3">
    <source>
        <dbReference type="Proteomes" id="UP000305848"/>
    </source>
</evidence>
<reference evidence="2 3" key="1">
    <citation type="submission" date="2019-05" db="EMBL/GenBank/DDBJ databases">
        <title>Panacibacter sp. strain 17mud1-8 Genome sequencing and assembly.</title>
        <authorList>
            <person name="Chhetri G."/>
        </authorList>
    </citation>
    <scope>NUCLEOTIDE SEQUENCE [LARGE SCALE GENOMIC DNA]</scope>
    <source>
        <strain evidence="2 3">17mud1-8</strain>
    </source>
</reference>
<comment type="caution">
    <text evidence="2">The sequence shown here is derived from an EMBL/GenBank/DDBJ whole genome shotgun (WGS) entry which is preliminary data.</text>
</comment>
<feature type="transmembrane region" description="Helical" evidence="1">
    <location>
        <begin position="6"/>
        <end position="26"/>
    </location>
</feature>
<dbReference type="Proteomes" id="UP000305848">
    <property type="component" value="Unassembled WGS sequence"/>
</dbReference>
<name>A0A4U3LA93_9BACT</name>
<proteinExistence type="predicted"/>
<feature type="transmembrane region" description="Helical" evidence="1">
    <location>
        <begin position="87"/>
        <end position="109"/>
    </location>
</feature>
<organism evidence="2 3">
    <name type="scientific">Ilyomonas limi</name>
    <dbReference type="NCBI Taxonomy" id="2575867"/>
    <lineage>
        <taxon>Bacteria</taxon>
        <taxon>Pseudomonadati</taxon>
        <taxon>Bacteroidota</taxon>
        <taxon>Chitinophagia</taxon>
        <taxon>Chitinophagales</taxon>
        <taxon>Chitinophagaceae</taxon>
        <taxon>Ilyomonas</taxon>
    </lineage>
</organism>
<gene>
    <name evidence="2" type="ORF">FC093_00655</name>
</gene>
<feature type="transmembrane region" description="Helical" evidence="1">
    <location>
        <begin position="54"/>
        <end position="81"/>
    </location>
</feature>
<evidence type="ECO:0000313" key="2">
    <source>
        <dbReference type="EMBL" id="TKK71569.1"/>
    </source>
</evidence>
<evidence type="ECO:0000256" key="1">
    <source>
        <dbReference type="SAM" id="Phobius"/>
    </source>
</evidence>
<dbReference type="AlphaFoldDB" id="A0A4U3LA93"/>
<dbReference type="EMBL" id="SZQL01000001">
    <property type="protein sequence ID" value="TKK71569.1"/>
    <property type="molecule type" value="Genomic_DNA"/>
</dbReference>